<evidence type="ECO:0000313" key="2">
    <source>
        <dbReference type="EMBL" id="KAK8224783.1"/>
    </source>
</evidence>
<dbReference type="Proteomes" id="UP001492380">
    <property type="component" value="Unassembled WGS sequence"/>
</dbReference>
<feature type="transmembrane region" description="Helical" evidence="1">
    <location>
        <begin position="48"/>
        <end position="73"/>
    </location>
</feature>
<keyword evidence="1" id="KW-1133">Transmembrane helix</keyword>
<protein>
    <submittedName>
        <fullName evidence="2">Uncharacterized protein</fullName>
    </submittedName>
</protein>
<sequence length="112" mass="12384">MHFLVESYALTFVARSAVTGEVAVFLVFFFCCSVVVELGGGVGRGLVFFFFFFWGLLSLVVVSLSLFFISFFLSFSILEKAGRFFSVDILLVPSPEIQVDSNLCESSGGRHQ</sequence>
<reference evidence="2 3" key="1">
    <citation type="submission" date="2024-04" db="EMBL/GenBank/DDBJ databases">
        <title>Phyllosticta paracitricarpa is synonymous to the EU quarantine fungus P. citricarpa based on phylogenomic analyses.</title>
        <authorList>
            <consortium name="Lawrence Berkeley National Laboratory"/>
            <person name="Van Ingen-Buijs V.A."/>
            <person name="Van Westerhoven A.C."/>
            <person name="Haridas S."/>
            <person name="Skiadas P."/>
            <person name="Martin F."/>
            <person name="Groenewald J.Z."/>
            <person name="Crous P.W."/>
            <person name="Seidl M.F."/>
        </authorList>
    </citation>
    <scope>NUCLEOTIDE SEQUENCE [LARGE SCALE GENOMIC DNA]</scope>
    <source>
        <strain evidence="2 3">CBS 123374</strain>
    </source>
</reference>
<keyword evidence="1" id="KW-0812">Transmembrane</keyword>
<keyword evidence="3" id="KW-1185">Reference proteome</keyword>
<accession>A0ABR1YBG9</accession>
<organism evidence="2 3">
    <name type="scientific">Phyllosticta capitalensis</name>
    <dbReference type="NCBI Taxonomy" id="121624"/>
    <lineage>
        <taxon>Eukaryota</taxon>
        <taxon>Fungi</taxon>
        <taxon>Dikarya</taxon>
        <taxon>Ascomycota</taxon>
        <taxon>Pezizomycotina</taxon>
        <taxon>Dothideomycetes</taxon>
        <taxon>Dothideomycetes incertae sedis</taxon>
        <taxon>Botryosphaeriales</taxon>
        <taxon>Phyllostictaceae</taxon>
        <taxon>Phyllosticta</taxon>
    </lineage>
</organism>
<keyword evidence="1" id="KW-0472">Membrane</keyword>
<feature type="transmembrane region" description="Helical" evidence="1">
    <location>
        <begin position="12"/>
        <end position="36"/>
    </location>
</feature>
<name>A0ABR1YBG9_9PEZI</name>
<dbReference type="EMBL" id="JBBWRZ010000012">
    <property type="protein sequence ID" value="KAK8224783.1"/>
    <property type="molecule type" value="Genomic_DNA"/>
</dbReference>
<evidence type="ECO:0000256" key="1">
    <source>
        <dbReference type="SAM" id="Phobius"/>
    </source>
</evidence>
<proteinExistence type="predicted"/>
<comment type="caution">
    <text evidence="2">The sequence shown here is derived from an EMBL/GenBank/DDBJ whole genome shotgun (WGS) entry which is preliminary data.</text>
</comment>
<evidence type="ECO:0000313" key="3">
    <source>
        <dbReference type="Proteomes" id="UP001492380"/>
    </source>
</evidence>
<gene>
    <name evidence="2" type="ORF">HDK90DRAFT_498029</name>
</gene>